<feature type="domain" description="DUF6884" evidence="1">
    <location>
        <begin position="36"/>
        <end position="154"/>
    </location>
</feature>
<protein>
    <recommendedName>
        <fullName evidence="1">DUF6884 domain-containing protein</fullName>
    </recommendedName>
</protein>
<organism evidence="2 3">
    <name type="scientific">Salinibacillus xinjiangensis</name>
    <dbReference type="NCBI Taxonomy" id="1229268"/>
    <lineage>
        <taxon>Bacteria</taxon>
        <taxon>Bacillati</taxon>
        <taxon>Bacillota</taxon>
        <taxon>Bacilli</taxon>
        <taxon>Bacillales</taxon>
        <taxon>Bacillaceae</taxon>
        <taxon>Salinibacillus</taxon>
    </lineage>
</organism>
<evidence type="ECO:0000313" key="3">
    <source>
        <dbReference type="Proteomes" id="UP000480185"/>
    </source>
</evidence>
<gene>
    <name evidence="2" type="ORF">GH754_08110</name>
</gene>
<dbReference type="OrthoDB" id="2364857at2"/>
<dbReference type="AlphaFoldDB" id="A0A6G1X5Y1"/>
<dbReference type="Pfam" id="PF21818">
    <property type="entry name" value="DUF6884"/>
    <property type="match status" value="1"/>
</dbReference>
<proteinExistence type="predicted"/>
<dbReference type="Proteomes" id="UP000480185">
    <property type="component" value="Unassembled WGS sequence"/>
</dbReference>
<reference evidence="2 3" key="1">
    <citation type="submission" date="2019-11" db="EMBL/GenBank/DDBJ databases">
        <authorList>
            <person name="Li J."/>
        </authorList>
    </citation>
    <scope>NUCLEOTIDE SEQUENCE [LARGE SCALE GENOMIC DNA]</scope>
    <source>
        <strain evidence="2 3">J4</strain>
    </source>
</reference>
<sequence>MDSRYEGERHLKTNHTLYIIPSGKPKIWDRNPELGSTKANEAYTGTFHRLCQQYVKQFSDPWVVISPKYGLLRPDDEVKGTYDLSFNIKRNPEVISIETMKQQLDDKGLQHFSNIIMLGGKKFKPIMNQLYSNAQVSFPLHGTKGIGDMQRILKQAIEKGQKISK</sequence>
<dbReference type="EMBL" id="WJNH01000004">
    <property type="protein sequence ID" value="MRG86290.1"/>
    <property type="molecule type" value="Genomic_DNA"/>
</dbReference>
<name>A0A6G1X5Y1_9BACI</name>
<keyword evidence="3" id="KW-1185">Reference proteome</keyword>
<dbReference type="InterPro" id="IPR049251">
    <property type="entry name" value="DUF6884"/>
</dbReference>
<evidence type="ECO:0000313" key="2">
    <source>
        <dbReference type="EMBL" id="MRG86290.1"/>
    </source>
</evidence>
<evidence type="ECO:0000259" key="1">
    <source>
        <dbReference type="Pfam" id="PF21818"/>
    </source>
</evidence>
<comment type="caution">
    <text evidence="2">The sequence shown here is derived from an EMBL/GenBank/DDBJ whole genome shotgun (WGS) entry which is preliminary data.</text>
</comment>
<accession>A0A6G1X5Y1</accession>